<dbReference type="GO" id="GO:0003824">
    <property type="term" value="F:catalytic activity"/>
    <property type="evidence" value="ECO:0007669"/>
    <property type="project" value="InterPro"/>
</dbReference>
<dbReference type="PANTHER" id="PTHR43308:SF5">
    <property type="entry name" value="S-LAYER PROTEIN _ PEPTIDOGLYCAN ENDO-BETA-N-ACETYLGLUCOSAMINIDASE"/>
    <property type="match status" value="1"/>
</dbReference>
<evidence type="ECO:0000313" key="5">
    <source>
        <dbReference type="EMBL" id="WCT55739.1"/>
    </source>
</evidence>
<dbReference type="InterPro" id="IPR027954">
    <property type="entry name" value="Transcobalamin-like_C"/>
</dbReference>
<feature type="domain" description="SLH" evidence="4">
    <location>
        <begin position="1303"/>
        <end position="1357"/>
    </location>
</feature>
<evidence type="ECO:0000313" key="6">
    <source>
        <dbReference type="Proteomes" id="UP001220509"/>
    </source>
</evidence>
<dbReference type="Gene3D" id="1.50.10.20">
    <property type="match status" value="2"/>
</dbReference>
<evidence type="ECO:0000256" key="3">
    <source>
        <dbReference type="SAM" id="SignalP"/>
    </source>
</evidence>
<dbReference type="CDD" id="cd00688">
    <property type="entry name" value="ISOPREN_C2_like"/>
    <property type="match status" value="1"/>
</dbReference>
<feature type="compositionally biased region" description="Pro residues" evidence="2">
    <location>
        <begin position="332"/>
        <end position="349"/>
    </location>
</feature>
<keyword evidence="1" id="KW-0677">Repeat</keyword>
<dbReference type="InterPro" id="IPR008930">
    <property type="entry name" value="Terpenoid_cyclase/PrenylTrfase"/>
</dbReference>
<accession>A0AAX3M265</accession>
<dbReference type="Pfam" id="PF00395">
    <property type="entry name" value="SLH"/>
    <property type="match status" value="3"/>
</dbReference>
<keyword evidence="6" id="KW-1185">Reference proteome</keyword>
<feature type="domain" description="SLH" evidence="4">
    <location>
        <begin position="1173"/>
        <end position="1238"/>
    </location>
</feature>
<organism evidence="5 6">
    <name type="scientific">Paenibacillus kyungheensis</name>
    <dbReference type="NCBI Taxonomy" id="1452732"/>
    <lineage>
        <taxon>Bacteria</taxon>
        <taxon>Bacillati</taxon>
        <taxon>Bacillota</taxon>
        <taxon>Bacilli</taxon>
        <taxon>Bacillales</taxon>
        <taxon>Paenibacillaceae</taxon>
        <taxon>Paenibacillus</taxon>
    </lineage>
</organism>
<reference evidence="5 6" key="1">
    <citation type="submission" date="2023-02" db="EMBL/GenBank/DDBJ databases">
        <title>Genome sequence of Paenibacillus kyungheensis KACC 18744.</title>
        <authorList>
            <person name="Kim S."/>
            <person name="Heo J."/>
            <person name="Kwon S.-W."/>
        </authorList>
    </citation>
    <scope>NUCLEOTIDE SEQUENCE [LARGE SCALE GENOMIC DNA]</scope>
    <source>
        <strain evidence="5 6">KACC 18744</strain>
    </source>
</reference>
<evidence type="ECO:0000256" key="2">
    <source>
        <dbReference type="SAM" id="MobiDB-lite"/>
    </source>
</evidence>
<dbReference type="Proteomes" id="UP001220509">
    <property type="component" value="Chromosome"/>
</dbReference>
<sequence>MKSSLSRQWIATILTLVLTIATLVPSGVFSASAYAADEPNPTTTTVSQAVYTSNDSSTNDSTVNTNVTQSVYGQAITQAMQYIDANGGVDGDWIAVSYARTGKAIPASYYSSLRTEVKNLCAQAKPSVTELARMAIAGASVGLNATNISDCNLIEKLYNHANINQQGVNGPMFALIALDSGTYQVPNDAKQGRDTLIDSVVAAINGPQMSTDYYGMALSALAPYKDRADVQTAGQKAVNWLIQKSDDSSSESIAQEIIGLASFGIDPTDVQFEKNGKSLIDRLLAFQNSDGGFRHELTASASDKAFSTDQALRALVAYDLYTKNAGVLYTNPNPPVAPQPEPEPTPTPEPGQGTKVQASVIVEGPSAPVTTGVTEAVYALDALQNVASQHEVKLTIASASFGKYVTGIAGINSGDLDPSSGWLFAVKRNGQWISPDVGMDAFVLQPSDQVYVYFGAYGISLVESVTTSPAVPKASSGFDITVQKADWIWNNDTFTSDKVVSPAANVQVQVGNQTVTTNAQGVASFNKMSSGSYTVAVTGYQNNNVPSIVRSTSTLIVANDNSTGGSTTTPTANTITMSVTGDSTILPTTSITLQNRDTAFSVLLRQLGSSRVSYRGSGATAYVTAIDGLSEFDKGPLSGWVYTVNGQQPNTGAGAYTLKAGDNLAWRYSDGTATVSGGGGGSANNSLGVPFPTIIPSQVESELSQLKIKSNNQLAVNEAGQSSTVLNSGSPMTASTANSIAKALASAAKVSVSAEVTADQKATLADPAGKVQFIVPANSVKSNTTIGIEEEMASRPELVSSLYEFTPKGQQFEKPVYLSFKIPVYANTMSSLTIAWLNEETKQWVPVPTALDAKTGIITGAVSHFTQYAVINKDVLASSADQQQLTTDINATVKNVLSHNPLTEWEAVGIVRAGGTLPASYLTNATAQVKQSAGTFRKVTDLERLILGIKAAGGDPTSVSGVNLIDKMVNHEKMTAQGTNGPIFALIALNSDKYTMPSTATWNQDKLVTWLLSAQNSDGGFPLATGEASSVDMTAMAVAALAPERTQAKVQTAIDQAVQYLSAQQQANGGYSAYNDDSSESVSQVIVALTSAGINPKDARFTKSNGDLITRLSQFRQTNGTYSHTVGGASDNIATEQALLALVAYQQYMNSGNTIYNLANTATKPVDTGTSTTVTFADENTISAWASDSVHRAYDAGLMLGVSDQELVFAPKQQLTRAQFAALVVRLTGATESGNTSTSKSTFKDVSANQWYYNAIMTAQNKGIITGISATSFQPNQPVSRQDMAVMLTRAFALQGTSTASFADQAKIGSYARSAVSAVVNNGIMVGANNKFDPQAKVTREMAAVVAINVQKMAQAN</sequence>
<feature type="region of interest" description="Disordered" evidence="2">
    <location>
        <begin position="331"/>
        <end position="353"/>
    </location>
</feature>
<dbReference type="InterPro" id="IPR001330">
    <property type="entry name" value="Prenyltrans"/>
</dbReference>
<name>A0AAX3M265_9BACL</name>
<gene>
    <name evidence="5" type="ORF">PQ456_21750</name>
</gene>
<dbReference type="SUPFAM" id="SSF48239">
    <property type="entry name" value="Terpenoid cyclases/Protein prenyltransferases"/>
    <property type="match status" value="2"/>
</dbReference>
<evidence type="ECO:0000259" key="4">
    <source>
        <dbReference type="PROSITE" id="PS51272"/>
    </source>
</evidence>
<dbReference type="EMBL" id="CP117416">
    <property type="protein sequence ID" value="WCT55739.1"/>
    <property type="molecule type" value="Genomic_DNA"/>
</dbReference>
<dbReference type="PANTHER" id="PTHR43308">
    <property type="entry name" value="OUTER MEMBRANE PROTEIN ALPHA-RELATED"/>
    <property type="match status" value="1"/>
</dbReference>
<dbReference type="KEGG" id="pka:PQ456_21750"/>
<feature type="chain" id="PRO_5043780149" evidence="3">
    <location>
        <begin position="36"/>
        <end position="1357"/>
    </location>
</feature>
<keyword evidence="3" id="KW-0732">Signal</keyword>
<dbReference type="RefSeq" id="WP_273614090.1">
    <property type="nucleotide sequence ID" value="NZ_CP117416.1"/>
</dbReference>
<dbReference type="Pfam" id="PF00432">
    <property type="entry name" value="Prenyltrans"/>
    <property type="match status" value="1"/>
</dbReference>
<dbReference type="InterPro" id="IPR001119">
    <property type="entry name" value="SLH_dom"/>
</dbReference>
<evidence type="ECO:0000256" key="1">
    <source>
        <dbReference type="ARBA" id="ARBA00022737"/>
    </source>
</evidence>
<dbReference type="Pfam" id="PF14478">
    <property type="entry name" value="DUF4430"/>
    <property type="match status" value="1"/>
</dbReference>
<protein>
    <submittedName>
        <fullName evidence="5">S-layer homology domain-containing protein</fullName>
    </submittedName>
</protein>
<dbReference type="InterPro" id="IPR051465">
    <property type="entry name" value="Cell_Envelope_Struct_Comp"/>
</dbReference>
<feature type="signal peptide" evidence="3">
    <location>
        <begin position="1"/>
        <end position="35"/>
    </location>
</feature>
<dbReference type="PROSITE" id="PS51272">
    <property type="entry name" value="SLH"/>
    <property type="match status" value="3"/>
</dbReference>
<proteinExistence type="predicted"/>
<feature type="domain" description="SLH" evidence="4">
    <location>
        <begin position="1239"/>
        <end position="1302"/>
    </location>
</feature>
<dbReference type="Gene3D" id="2.170.130.30">
    <property type="match status" value="2"/>
</dbReference>